<reference evidence="3" key="1">
    <citation type="submission" date="2015-01" db="EMBL/GenBank/DDBJ databases">
        <authorList>
            <person name="Aksoy S."/>
            <person name="Warren W."/>
            <person name="Wilson R.K."/>
        </authorList>
    </citation>
    <scope>NUCLEOTIDE SEQUENCE [LARGE SCALE GENOMIC DNA]</scope>
    <source>
        <strain evidence="3">IAEA</strain>
    </source>
</reference>
<evidence type="ECO:0000313" key="2">
    <source>
        <dbReference type="EnsemblMetazoa" id="GPPI011021-PA"/>
    </source>
</evidence>
<sequence length="108" mass="11974">MCLVNLFTMSAEYSICTSAYDNQKGVNIFLPFRRQQFNVTPSAITRHCWSFYLQCDKAFLLVDTIAIAVAGAVAVAVASYNPNSSDNARHWILCTTPYNIVITAVAML</sequence>
<dbReference type="EnsemblMetazoa" id="GPPI011021-RA">
    <property type="protein sequence ID" value="GPPI011021-PA"/>
    <property type="gene ID" value="GPPI011021"/>
</dbReference>
<dbReference type="VEuPathDB" id="VectorBase:GPPI011021"/>
<protein>
    <submittedName>
        <fullName evidence="2">Uncharacterized protein</fullName>
    </submittedName>
</protein>
<keyword evidence="3" id="KW-1185">Reference proteome</keyword>
<feature type="transmembrane region" description="Helical" evidence="1">
    <location>
        <begin position="58"/>
        <end position="78"/>
    </location>
</feature>
<dbReference type="Proteomes" id="UP000092460">
    <property type="component" value="Unassembled WGS sequence"/>
</dbReference>
<organism evidence="2 3">
    <name type="scientific">Glossina palpalis gambiensis</name>
    <dbReference type="NCBI Taxonomy" id="67801"/>
    <lineage>
        <taxon>Eukaryota</taxon>
        <taxon>Metazoa</taxon>
        <taxon>Ecdysozoa</taxon>
        <taxon>Arthropoda</taxon>
        <taxon>Hexapoda</taxon>
        <taxon>Insecta</taxon>
        <taxon>Pterygota</taxon>
        <taxon>Neoptera</taxon>
        <taxon>Endopterygota</taxon>
        <taxon>Diptera</taxon>
        <taxon>Brachycera</taxon>
        <taxon>Muscomorpha</taxon>
        <taxon>Hippoboscoidea</taxon>
        <taxon>Glossinidae</taxon>
        <taxon>Glossina</taxon>
    </lineage>
</organism>
<keyword evidence="1" id="KW-1133">Transmembrane helix</keyword>
<accession>A0A1B0AWF4</accession>
<name>A0A1B0AWF4_9MUSC</name>
<keyword evidence="1" id="KW-0812">Transmembrane</keyword>
<keyword evidence="1" id="KW-0472">Membrane</keyword>
<reference evidence="2" key="2">
    <citation type="submission" date="2020-05" db="UniProtKB">
        <authorList>
            <consortium name="EnsemblMetazoa"/>
        </authorList>
    </citation>
    <scope>IDENTIFICATION</scope>
    <source>
        <strain evidence="2">IAEA</strain>
    </source>
</reference>
<dbReference type="EMBL" id="JXJN01004679">
    <property type="status" value="NOT_ANNOTATED_CDS"/>
    <property type="molecule type" value="Genomic_DNA"/>
</dbReference>
<dbReference type="AlphaFoldDB" id="A0A1B0AWF4"/>
<evidence type="ECO:0000313" key="3">
    <source>
        <dbReference type="Proteomes" id="UP000092460"/>
    </source>
</evidence>
<evidence type="ECO:0000256" key="1">
    <source>
        <dbReference type="SAM" id="Phobius"/>
    </source>
</evidence>
<proteinExistence type="predicted"/>